<reference evidence="2" key="1">
    <citation type="journal article" date="2020" name="Cell">
        <title>Large-Scale Comparative Analyses of Tick Genomes Elucidate Their Genetic Diversity and Vector Capacities.</title>
        <authorList>
            <consortium name="Tick Genome and Microbiome Consortium (TIGMIC)"/>
            <person name="Jia N."/>
            <person name="Wang J."/>
            <person name="Shi W."/>
            <person name="Du L."/>
            <person name="Sun Y."/>
            <person name="Zhan W."/>
            <person name="Jiang J.F."/>
            <person name="Wang Q."/>
            <person name="Zhang B."/>
            <person name="Ji P."/>
            <person name="Bell-Sakyi L."/>
            <person name="Cui X.M."/>
            <person name="Yuan T.T."/>
            <person name="Jiang B.G."/>
            <person name="Yang W.F."/>
            <person name="Lam T.T."/>
            <person name="Chang Q.C."/>
            <person name="Ding S.J."/>
            <person name="Wang X.J."/>
            <person name="Zhu J.G."/>
            <person name="Ruan X.D."/>
            <person name="Zhao L."/>
            <person name="Wei J.T."/>
            <person name="Ye R.Z."/>
            <person name="Que T.C."/>
            <person name="Du C.H."/>
            <person name="Zhou Y.H."/>
            <person name="Cheng J.X."/>
            <person name="Dai P.F."/>
            <person name="Guo W.B."/>
            <person name="Han X.H."/>
            <person name="Huang E.J."/>
            <person name="Li L.F."/>
            <person name="Wei W."/>
            <person name="Gao Y.C."/>
            <person name="Liu J.Z."/>
            <person name="Shao H.Z."/>
            <person name="Wang X."/>
            <person name="Wang C.C."/>
            <person name="Yang T.C."/>
            <person name="Huo Q.B."/>
            <person name="Li W."/>
            <person name="Chen H.Y."/>
            <person name="Chen S.E."/>
            <person name="Zhou L.G."/>
            <person name="Ni X.B."/>
            <person name="Tian J.H."/>
            <person name="Sheng Y."/>
            <person name="Liu T."/>
            <person name="Pan Y.S."/>
            <person name="Xia L.Y."/>
            <person name="Li J."/>
            <person name="Zhao F."/>
            <person name="Cao W.C."/>
        </authorList>
    </citation>
    <scope>NUCLEOTIDE SEQUENCE</scope>
    <source>
        <strain evidence="2">Rmic-2018</strain>
    </source>
</reference>
<name>A0A9J6DJ91_RHIMP</name>
<accession>A0A9J6DJ91</accession>
<dbReference type="EMBL" id="JABSTU010000009">
    <property type="protein sequence ID" value="KAH8022159.1"/>
    <property type="molecule type" value="Genomic_DNA"/>
</dbReference>
<keyword evidence="3" id="KW-1185">Reference proteome</keyword>
<sequence length="298" mass="33885">MSLVLDLFCSERKRLLAALKAHGSSDVNKLAKAVRTRSVAAVSHFLLERRRLKDRIVIQGPAGNRAAYATRILRRALNVIRRRYDRSKLLPQVVAACEQQPFPEPTEDSTKELPQFEHIYQTIRDVMENNVPAALGECELWITHRLLWTIRNIVNTLDLDSSKEALYQALRWAAAQPADGYSKPTGQDDEQCQVLPSEDTMRRNMNFPSMKERKDGLKSSWNPLRMPTNVIQVQWAAIQEYLAQNPSRRECVERLLPNEEIPSTSSATTASNTISGKAVAARKKTDSRSLETFNVWKN</sequence>
<protein>
    <submittedName>
        <fullName evidence="2">Uncharacterized protein</fullName>
    </submittedName>
</protein>
<feature type="compositionally biased region" description="Low complexity" evidence="1">
    <location>
        <begin position="263"/>
        <end position="273"/>
    </location>
</feature>
<evidence type="ECO:0000313" key="2">
    <source>
        <dbReference type="EMBL" id="KAH8022159.1"/>
    </source>
</evidence>
<comment type="caution">
    <text evidence="2">The sequence shown here is derived from an EMBL/GenBank/DDBJ whole genome shotgun (WGS) entry which is preliminary data.</text>
</comment>
<dbReference type="VEuPathDB" id="VectorBase:LOC119174207"/>
<evidence type="ECO:0000256" key="1">
    <source>
        <dbReference type="SAM" id="MobiDB-lite"/>
    </source>
</evidence>
<organism evidence="2 3">
    <name type="scientific">Rhipicephalus microplus</name>
    <name type="common">Cattle tick</name>
    <name type="synonym">Boophilus microplus</name>
    <dbReference type="NCBI Taxonomy" id="6941"/>
    <lineage>
        <taxon>Eukaryota</taxon>
        <taxon>Metazoa</taxon>
        <taxon>Ecdysozoa</taxon>
        <taxon>Arthropoda</taxon>
        <taxon>Chelicerata</taxon>
        <taxon>Arachnida</taxon>
        <taxon>Acari</taxon>
        <taxon>Parasitiformes</taxon>
        <taxon>Ixodida</taxon>
        <taxon>Ixodoidea</taxon>
        <taxon>Ixodidae</taxon>
        <taxon>Rhipicephalinae</taxon>
        <taxon>Rhipicephalus</taxon>
        <taxon>Boophilus</taxon>
    </lineage>
</organism>
<dbReference type="Proteomes" id="UP000821866">
    <property type="component" value="Chromosome 7"/>
</dbReference>
<proteinExistence type="predicted"/>
<dbReference type="AlphaFoldDB" id="A0A9J6DJ91"/>
<feature type="region of interest" description="Disordered" evidence="1">
    <location>
        <begin position="262"/>
        <end position="287"/>
    </location>
</feature>
<gene>
    <name evidence="2" type="ORF">HPB51_022292</name>
</gene>
<reference evidence="2" key="2">
    <citation type="submission" date="2021-09" db="EMBL/GenBank/DDBJ databases">
        <authorList>
            <person name="Jia N."/>
            <person name="Wang J."/>
            <person name="Shi W."/>
            <person name="Du L."/>
            <person name="Sun Y."/>
            <person name="Zhan W."/>
            <person name="Jiang J."/>
            <person name="Wang Q."/>
            <person name="Zhang B."/>
            <person name="Ji P."/>
            <person name="Sakyi L.B."/>
            <person name="Cui X."/>
            <person name="Yuan T."/>
            <person name="Jiang B."/>
            <person name="Yang W."/>
            <person name="Lam T.T.-Y."/>
            <person name="Chang Q."/>
            <person name="Ding S."/>
            <person name="Wang X."/>
            <person name="Zhu J."/>
            <person name="Ruan X."/>
            <person name="Zhao L."/>
            <person name="Wei J."/>
            <person name="Que T."/>
            <person name="Du C."/>
            <person name="Cheng J."/>
            <person name="Dai P."/>
            <person name="Han X."/>
            <person name="Huang E."/>
            <person name="Gao Y."/>
            <person name="Liu J."/>
            <person name="Shao H."/>
            <person name="Ye R."/>
            <person name="Li L."/>
            <person name="Wei W."/>
            <person name="Wang X."/>
            <person name="Wang C."/>
            <person name="Huo Q."/>
            <person name="Li W."/>
            <person name="Guo W."/>
            <person name="Chen H."/>
            <person name="Chen S."/>
            <person name="Zhou L."/>
            <person name="Zhou L."/>
            <person name="Ni X."/>
            <person name="Tian J."/>
            <person name="Zhou Y."/>
            <person name="Sheng Y."/>
            <person name="Liu T."/>
            <person name="Pan Y."/>
            <person name="Xia L."/>
            <person name="Li J."/>
            <person name="Zhao F."/>
            <person name="Cao W."/>
        </authorList>
    </citation>
    <scope>NUCLEOTIDE SEQUENCE</scope>
    <source>
        <strain evidence="2">Rmic-2018</strain>
        <tissue evidence="2">Larvae</tissue>
    </source>
</reference>
<evidence type="ECO:0000313" key="3">
    <source>
        <dbReference type="Proteomes" id="UP000821866"/>
    </source>
</evidence>